<dbReference type="EMBL" id="FLUQ01000001">
    <property type="protein sequence ID" value="SBW01060.1"/>
    <property type="molecule type" value="Genomic_DNA"/>
</dbReference>
<keyword evidence="7 8" id="KW-0472">Membrane</keyword>
<comment type="subcellular location">
    <subcellularLocation>
        <location evidence="1 8">Cell membrane</location>
        <topology evidence="1 8">Multi-pass membrane protein</topology>
    </subcellularLocation>
</comment>
<evidence type="ECO:0000256" key="6">
    <source>
        <dbReference type="ARBA" id="ARBA00022989"/>
    </source>
</evidence>
<proteinExistence type="inferred from homology"/>
<dbReference type="InterPro" id="IPR000412">
    <property type="entry name" value="ABC_2_transport"/>
</dbReference>
<dbReference type="PANTHER" id="PTHR30294">
    <property type="entry name" value="MEMBRANE COMPONENT OF ABC TRANSPORTER YHHJ-RELATED"/>
    <property type="match status" value="1"/>
</dbReference>
<dbReference type="PANTHER" id="PTHR30294:SF44">
    <property type="entry name" value="MULTIDRUG ABC TRANSPORTER PERMEASE YBHR-RELATED"/>
    <property type="match status" value="1"/>
</dbReference>
<protein>
    <recommendedName>
        <fullName evidence="8">Transport permease protein</fullName>
    </recommendedName>
</protein>
<feature type="transmembrane region" description="Helical" evidence="8">
    <location>
        <begin position="288"/>
        <end position="309"/>
    </location>
</feature>
<evidence type="ECO:0000256" key="3">
    <source>
        <dbReference type="ARBA" id="ARBA00022448"/>
    </source>
</evidence>
<feature type="domain" description="ABC transmembrane type-2" evidence="9">
    <location>
        <begin position="136"/>
        <end position="370"/>
    </location>
</feature>
<dbReference type="Pfam" id="PF12698">
    <property type="entry name" value="ABC2_membrane_3"/>
    <property type="match status" value="1"/>
</dbReference>
<evidence type="ECO:0000259" key="9">
    <source>
        <dbReference type="PROSITE" id="PS51012"/>
    </source>
</evidence>
<name>A0A212JNT6_9DELT</name>
<evidence type="ECO:0000256" key="7">
    <source>
        <dbReference type="ARBA" id="ARBA00023136"/>
    </source>
</evidence>
<dbReference type="PRINTS" id="PR00164">
    <property type="entry name" value="ABC2TRNSPORT"/>
</dbReference>
<evidence type="ECO:0000256" key="2">
    <source>
        <dbReference type="ARBA" id="ARBA00007783"/>
    </source>
</evidence>
<accession>A0A212JNT6</accession>
<organism evidence="10">
    <name type="scientific">uncultured delta proteobacterium</name>
    <dbReference type="NCBI Taxonomy" id="34034"/>
    <lineage>
        <taxon>Bacteria</taxon>
        <taxon>Deltaproteobacteria</taxon>
        <taxon>environmental samples</taxon>
    </lineage>
</organism>
<evidence type="ECO:0000256" key="1">
    <source>
        <dbReference type="ARBA" id="ARBA00004651"/>
    </source>
</evidence>
<feature type="transmembrane region" description="Helical" evidence="8">
    <location>
        <begin position="177"/>
        <end position="196"/>
    </location>
</feature>
<feature type="transmembrane region" description="Helical" evidence="8">
    <location>
        <begin position="27"/>
        <end position="46"/>
    </location>
</feature>
<evidence type="ECO:0000256" key="8">
    <source>
        <dbReference type="RuleBase" id="RU361157"/>
    </source>
</evidence>
<feature type="transmembrane region" description="Helical" evidence="8">
    <location>
        <begin position="227"/>
        <end position="246"/>
    </location>
</feature>
<dbReference type="PROSITE" id="PS51012">
    <property type="entry name" value="ABC_TM2"/>
    <property type="match status" value="1"/>
</dbReference>
<dbReference type="GO" id="GO:0043190">
    <property type="term" value="C:ATP-binding cassette (ABC) transporter complex"/>
    <property type="evidence" value="ECO:0007669"/>
    <property type="project" value="InterPro"/>
</dbReference>
<evidence type="ECO:0000313" key="10">
    <source>
        <dbReference type="EMBL" id="SBW01060.1"/>
    </source>
</evidence>
<dbReference type="Gene3D" id="3.40.1710.10">
    <property type="entry name" value="abc type-2 transporter like domain"/>
    <property type="match status" value="1"/>
</dbReference>
<feature type="transmembrane region" description="Helical" evidence="8">
    <location>
        <begin position="348"/>
        <end position="367"/>
    </location>
</feature>
<keyword evidence="4 8" id="KW-1003">Cell membrane</keyword>
<gene>
    <name evidence="10" type="ORF">KL86DPRO_11891</name>
</gene>
<dbReference type="InterPro" id="IPR047817">
    <property type="entry name" value="ABC2_TM_bact-type"/>
</dbReference>
<sequence length="372" mass="41160">MFEYLHNILVLFRKEALMILKDKRSRIILVMPILAQTMLFGYVVTYDLNKIEYALLDEDHSYASRELARRFEASPVFFHMATLRNSSEIAEVLDNKKAILVLHIGPQFERQLNSGQTVPVQVLVDGRNSNVAGTASGYATSMIEAFTNARLQERGYAASAITISSRAWFNPNLETRWNIISGLLAVLAVIQVTVLAGQSVAREKEQGTFDQLLVTPFGPLTIMFGKALPPVLVGLAQSTIVLFIALNWFKIPFAGSLAILYLALIIFNFAIVGIGLCVSALTSTMQQAMLYSFTLLMPMILLSGFATPITSMPEAFQLATQINPVRYGVELAQRIYLEGAGITEISHLFWPLGVMAIVTLGMASRLFRTRLG</sequence>
<keyword evidence="5 8" id="KW-0812">Transmembrane</keyword>
<dbReference type="GO" id="GO:0140359">
    <property type="term" value="F:ABC-type transporter activity"/>
    <property type="evidence" value="ECO:0007669"/>
    <property type="project" value="InterPro"/>
</dbReference>
<keyword evidence="6 8" id="KW-1133">Transmembrane helix</keyword>
<dbReference type="InterPro" id="IPR013525">
    <property type="entry name" value="ABC2_TM"/>
</dbReference>
<feature type="transmembrane region" description="Helical" evidence="8">
    <location>
        <begin position="258"/>
        <end position="281"/>
    </location>
</feature>
<evidence type="ECO:0000256" key="4">
    <source>
        <dbReference type="ARBA" id="ARBA00022475"/>
    </source>
</evidence>
<dbReference type="AlphaFoldDB" id="A0A212JNT6"/>
<comment type="similarity">
    <text evidence="2 8">Belongs to the ABC-2 integral membrane protein family.</text>
</comment>
<keyword evidence="3 8" id="KW-0813">Transport</keyword>
<dbReference type="InterPro" id="IPR051449">
    <property type="entry name" value="ABC-2_transporter_component"/>
</dbReference>
<evidence type="ECO:0000256" key="5">
    <source>
        <dbReference type="ARBA" id="ARBA00022692"/>
    </source>
</evidence>
<reference evidence="10" key="1">
    <citation type="submission" date="2016-04" db="EMBL/GenBank/DDBJ databases">
        <authorList>
            <person name="Evans L.H."/>
            <person name="Alamgir A."/>
            <person name="Owens N."/>
            <person name="Weber N.D."/>
            <person name="Virtaneva K."/>
            <person name="Barbian K."/>
            <person name="Babar A."/>
            <person name="Rosenke K."/>
        </authorList>
    </citation>
    <scope>NUCLEOTIDE SEQUENCE</scope>
    <source>
        <strain evidence="10">86</strain>
    </source>
</reference>